<sequence length="154" mass="17876">MLCLPDGLLLLATGVDGCRNMGVVVLRRLGVPAGFHDIRWLRALVIFEELLWIFVLFHAVSSRWWEGLVVGRESATRRRSLKASSDSWWRPFFKTRAAWTKSRWNPWLQIYDGMQRRAREATGAETSTALVSWLTTRVKKCMAVLRSEPRILFR</sequence>
<accession>A0ABR0ATS1</accession>
<dbReference type="EMBL" id="JAOYFB010000038">
    <property type="protein sequence ID" value="KAK4028496.1"/>
    <property type="molecule type" value="Genomic_DNA"/>
</dbReference>
<dbReference type="Proteomes" id="UP001234178">
    <property type="component" value="Unassembled WGS sequence"/>
</dbReference>
<gene>
    <name evidence="1" type="ORF">OUZ56_017765</name>
</gene>
<comment type="caution">
    <text evidence="1">The sequence shown here is derived from an EMBL/GenBank/DDBJ whole genome shotgun (WGS) entry which is preliminary data.</text>
</comment>
<reference evidence="1 2" key="1">
    <citation type="journal article" date="2023" name="Nucleic Acids Res.">
        <title>The hologenome of Daphnia magna reveals possible DNA methylation and microbiome-mediated evolution of the host genome.</title>
        <authorList>
            <person name="Chaturvedi A."/>
            <person name="Li X."/>
            <person name="Dhandapani V."/>
            <person name="Marshall H."/>
            <person name="Kissane S."/>
            <person name="Cuenca-Cambronero M."/>
            <person name="Asole G."/>
            <person name="Calvet F."/>
            <person name="Ruiz-Romero M."/>
            <person name="Marangio P."/>
            <person name="Guigo R."/>
            <person name="Rago D."/>
            <person name="Mirbahai L."/>
            <person name="Eastwood N."/>
            <person name="Colbourne J.K."/>
            <person name="Zhou J."/>
            <person name="Mallon E."/>
            <person name="Orsini L."/>
        </authorList>
    </citation>
    <scope>NUCLEOTIDE SEQUENCE [LARGE SCALE GENOMIC DNA]</scope>
    <source>
        <strain evidence="1">LRV0_1</strain>
    </source>
</reference>
<proteinExistence type="predicted"/>
<keyword evidence="2" id="KW-1185">Reference proteome</keyword>
<protein>
    <submittedName>
        <fullName evidence="1">Uncharacterized protein</fullName>
    </submittedName>
</protein>
<organism evidence="1 2">
    <name type="scientific">Daphnia magna</name>
    <dbReference type="NCBI Taxonomy" id="35525"/>
    <lineage>
        <taxon>Eukaryota</taxon>
        <taxon>Metazoa</taxon>
        <taxon>Ecdysozoa</taxon>
        <taxon>Arthropoda</taxon>
        <taxon>Crustacea</taxon>
        <taxon>Branchiopoda</taxon>
        <taxon>Diplostraca</taxon>
        <taxon>Cladocera</taxon>
        <taxon>Anomopoda</taxon>
        <taxon>Daphniidae</taxon>
        <taxon>Daphnia</taxon>
    </lineage>
</organism>
<evidence type="ECO:0000313" key="1">
    <source>
        <dbReference type="EMBL" id="KAK4028496.1"/>
    </source>
</evidence>
<name>A0ABR0ATS1_9CRUS</name>
<evidence type="ECO:0000313" key="2">
    <source>
        <dbReference type="Proteomes" id="UP001234178"/>
    </source>
</evidence>